<dbReference type="Gene3D" id="3.20.20.140">
    <property type="entry name" value="Metal-dependent hydrolases"/>
    <property type="match status" value="1"/>
</dbReference>
<gene>
    <name evidence="3" type="ORF">L2737_06485</name>
</gene>
<protein>
    <submittedName>
        <fullName evidence="3">Amidohydrolase family protein</fullName>
    </submittedName>
</protein>
<organism evidence="3 4">
    <name type="scientific">Shewanella electrodiphila</name>
    <dbReference type="NCBI Taxonomy" id="934143"/>
    <lineage>
        <taxon>Bacteria</taxon>
        <taxon>Pseudomonadati</taxon>
        <taxon>Pseudomonadota</taxon>
        <taxon>Gammaproteobacteria</taxon>
        <taxon>Alteromonadales</taxon>
        <taxon>Shewanellaceae</taxon>
        <taxon>Shewanella</taxon>
    </lineage>
</organism>
<dbReference type="Pfam" id="PF04909">
    <property type="entry name" value="Amidohydro_2"/>
    <property type="match status" value="1"/>
</dbReference>
<keyword evidence="4" id="KW-1185">Reference proteome</keyword>
<dbReference type="InterPro" id="IPR006680">
    <property type="entry name" value="Amidohydro-rel"/>
</dbReference>
<dbReference type="RefSeq" id="WP_248955192.1">
    <property type="nucleotide sequence ID" value="NZ_JAKIKU010000003.1"/>
</dbReference>
<dbReference type="EMBL" id="JAKIKU010000003">
    <property type="protein sequence ID" value="MCL1044976.1"/>
    <property type="molecule type" value="Genomic_DNA"/>
</dbReference>
<name>A0ABT0KM98_9GAMM</name>
<dbReference type="InterPro" id="IPR032466">
    <property type="entry name" value="Metal_Hydrolase"/>
</dbReference>
<evidence type="ECO:0000259" key="2">
    <source>
        <dbReference type="Pfam" id="PF04909"/>
    </source>
</evidence>
<comment type="caution">
    <text evidence="3">The sequence shown here is derived from an EMBL/GenBank/DDBJ whole genome shotgun (WGS) entry which is preliminary data.</text>
</comment>
<sequence>MNIDAHQHFWLFNEEDYGWIGEHQSVIRRDFLPETLLPIYKQNNIDACVAVQARQSEKETRWLIKLAQQHQFIKAVVGWIDLKAVDLAEQLTHYQAFPMLKGFRHVLQDEADSQFMLDKDFIQGLKLLAEFGYRYDLLILAKQLPQANELLQHLPQLPIVLDHIGKPSIETGEDFDQWQRGINTLASYQNAYCKVSGMVTETDVNNWQEQDFNQYLDVIFNAFGPERIMYGSDWPVCLLGGKYEAIKAIIENYVEKNYPQYKQAVFGGNAKTFYQI</sequence>
<comment type="similarity">
    <text evidence="1">Belongs to the metallo-dependent hydrolases superfamily.</text>
</comment>
<dbReference type="PANTHER" id="PTHR43569">
    <property type="entry name" value="AMIDOHYDROLASE"/>
    <property type="match status" value="1"/>
</dbReference>
<proteinExistence type="inferred from homology"/>
<evidence type="ECO:0000313" key="4">
    <source>
        <dbReference type="Proteomes" id="UP001202134"/>
    </source>
</evidence>
<accession>A0ABT0KM98</accession>
<dbReference type="PANTHER" id="PTHR43569:SF2">
    <property type="entry name" value="AMIDOHYDROLASE-RELATED DOMAIN-CONTAINING PROTEIN"/>
    <property type="match status" value="1"/>
</dbReference>
<dbReference type="InterPro" id="IPR052350">
    <property type="entry name" value="Metallo-dep_Lactonases"/>
</dbReference>
<evidence type="ECO:0000313" key="3">
    <source>
        <dbReference type="EMBL" id="MCL1044976.1"/>
    </source>
</evidence>
<feature type="domain" description="Amidohydrolase-related" evidence="2">
    <location>
        <begin position="3"/>
        <end position="275"/>
    </location>
</feature>
<dbReference type="Proteomes" id="UP001202134">
    <property type="component" value="Unassembled WGS sequence"/>
</dbReference>
<reference evidence="3 4" key="1">
    <citation type="submission" date="2022-01" db="EMBL/GenBank/DDBJ databases">
        <title>Whole genome-based taxonomy of the Shewanellaceae.</title>
        <authorList>
            <person name="Martin-Rodriguez A.J."/>
        </authorList>
    </citation>
    <scope>NUCLEOTIDE SEQUENCE [LARGE SCALE GENOMIC DNA]</scope>
    <source>
        <strain evidence="3 4">DSM 24955</strain>
    </source>
</reference>
<dbReference type="SUPFAM" id="SSF51556">
    <property type="entry name" value="Metallo-dependent hydrolases"/>
    <property type="match status" value="1"/>
</dbReference>
<evidence type="ECO:0000256" key="1">
    <source>
        <dbReference type="ARBA" id="ARBA00038310"/>
    </source>
</evidence>